<organism evidence="1 2">
    <name type="scientific">Labrys okinawensis</name>
    <dbReference type="NCBI Taxonomy" id="346911"/>
    <lineage>
        <taxon>Bacteria</taxon>
        <taxon>Pseudomonadati</taxon>
        <taxon>Pseudomonadota</taxon>
        <taxon>Alphaproteobacteria</taxon>
        <taxon>Hyphomicrobiales</taxon>
        <taxon>Xanthobacteraceae</taxon>
        <taxon>Labrys</taxon>
    </lineage>
</organism>
<dbReference type="RefSeq" id="WP_105863607.1">
    <property type="nucleotide sequence ID" value="NZ_PUEJ01000006.1"/>
</dbReference>
<dbReference type="PANTHER" id="PTHR35788">
    <property type="entry name" value="EXPORTED PROTEIN-RELATED"/>
    <property type="match status" value="1"/>
</dbReference>
<dbReference type="EMBL" id="PUEJ01000006">
    <property type="protein sequence ID" value="PRH86313.1"/>
    <property type="molecule type" value="Genomic_DNA"/>
</dbReference>
<dbReference type="OrthoDB" id="9797191at2"/>
<dbReference type="Pfam" id="PF04294">
    <property type="entry name" value="VanW"/>
    <property type="match status" value="1"/>
</dbReference>
<keyword evidence="2" id="KW-1185">Reference proteome</keyword>
<dbReference type="Gene3D" id="3.40.50.2000">
    <property type="entry name" value="Glycogen Phosphorylase B"/>
    <property type="match status" value="1"/>
</dbReference>
<dbReference type="Pfam" id="PF13692">
    <property type="entry name" value="Glyco_trans_1_4"/>
    <property type="match status" value="1"/>
</dbReference>
<protein>
    <submittedName>
        <fullName evidence="1">Vanw family protein</fullName>
    </submittedName>
</protein>
<dbReference type="Proteomes" id="UP000237682">
    <property type="component" value="Unassembled WGS sequence"/>
</dbReference>
<gene>
    <name evidence="1" type="ORF">C5L14_18960</name>
</gene>
<proteinExistence type="predicted"/>
<accession>A0A2S9QAD6</accession>
<dbReference type="SUPFAM" id="SSF53756">
    <property type="entry name" value="UDP-Glycosyltransferase/glycogen phosphorylase"/>
    <property type="match status" value="1"/>
</dbReference>
<sequence length="572" mass="61016">MVALPQRSVPTYADSLAFEAKAMALRGLRFLSEKFTAEPVIRHGRSSRLAAAPVLGRASSPLWTNLAGARDRELTAGKVQNLRMALKGLDGVEVPAGAVLSFWKQVGRASRARGYVPGRELREGCLIASVGGGLCQLSNALYEAALAAGLEIVERHAHSRVVPGSRAQLGRDATVFWNYVDFRIRSPHAFRIEATMSRDRLEIVLRGHGRANATDLPTETPPAGPAVHDCTQCGQENCHRNDPERPLRASVPTAWLVDARWPEFTALLKQRAGSEDALFLPSRRLGAARYGWPAGVVGSETTATIATLRRSLALRGATGGSLQAKALQGDARLAAAYAAKLSHRHTHLVVSQNLLPHLWLSGALQGRSFEVLMERLPLAVLQARLDAAASRHPESPTLADFRAPEAIVAAESNALAAADRLLTPHAEIASLEPFRTHLLDWSPARPLPAVKGARTLLFPASPLGRKGAYALREALYGLPVELAVKGQARESLGFWGNMPVRLLAPGETPATLAGVVLPALVEHQPRLLLAALAAGLPVIATPACGLHARPGLTLVPEDDPAALRLAIAALLG</sequence>
<evidence type="ECO:0000313" key="1">
    <source>
        <dbReference type="EMBL" id="PRH86313.1"/>
    </source>
</evidence>
<dbReference type="AlphaFoldDB" id="A0A2S9QAD6"/>
<name>A0A2S9QAD6_9HYPH</name>
<reference evidence="1 2" key="1">
    <citation type="submission" date="2018-02" db="EMBL/GenBank/DDBJ databases">
        <title>Whole genome sequencing of endophytic bacterium.</title>
        <authorList>
            <person name="Eedara R."/>
            <person name="Podile A.R."/>
        </authorList>
    </citation>
    <scope>NUCLEOTIDE SEQUENCE [LARGE SCALE GENOMIC DNA]</scope>
    <source>
        <strain evidence="1 2">RP1T</strain>
    </source>
</reference>
<dbReference type="PANTHER" id="PTHR35788:SF1">
    <property type="entry name" value="EXPORTED PROTEIN"/>
    <property type="match status" value="1"/>
</dbReference>
<dbReference type="InterPro" id="IPR052913">
    <property type="entry name" value="Glycopeptide_resist_protein"/>
</dbReference>
<evidence type="ECO:0000313" key="2">
    <source>
        <dbReference type="Proteomes" id="UP000237682"/>
    </source>
</evidence>
<dbReference type="InterPro" id="IPR007391">
    <property type="entry name" value="Vancomycin_resist_VanW"/>
</dbReference>
<comment type="caution">
    <text evidence="1">The sequence shown here is derived from an EMBL/GenBank/DDBJ whole genome shotgun (WGS) entry which is preliminary data.</text>
</comment>